<dbReference type="Pfam" id="PF20027">
    <property type="entry name" value="DUF6435"/>
    <property type="match status" value="1"/>
</dbReference>
<dbReference type="AlphaFoldDB" id="A0A430KQL7"/>
<gene>
    <name evidence="1" type="ORF">EH243_10935</name>
</gene>
<keyword evidence="2" id="KW-1185">Reference proteome</keyword>
<sequence>MFSLFKKDPIKNLKKLYLQKLEKAMHAQRSGDIQSYSMITSEAEDIRIQIETLEGTKET</sequence>
<dbReference type="InterPro" id="IPR045493">
    <property type="entry name" value="DUF6435"/>
</dbReference>
<dbReference type="OrthoDB" id="292170at2"/>
<evidence type="ECO:0000313" key="2">
    <source>
        <dbReference type="Proteomes" id="UP000283087"/>
    </source>
</evidence>
<reference evidence="1 2" key="1">
    <citation type="submission" date="2018-11" db="EMBL/GenBank/DDBJ databases">
        <title>The draft genome sequence of Amphritea opalescens ANRC-JH13T.</title>
        <authorList>
            <person name="Fang Z."/>
            <person name="Zhang Y."/>
            <person name="Han X."/>
        </authorList>
    </citation>
    <scope>NUCLEOTIDE SEQUENCE [LARGE SCALE GENOMIC DNA]</scope>
    <source>
        <strain evidence="1 2">ANRC-JH13</strain>
    </source>
</reference>
<dbReference type="Proteomes" id="UP000283087">
    <property type="component" value="Unassembled WGS sequence"/>
</dbReference>
<dbReference type="NCBIfam" id="NF033487">
    <property type="entry name" value="Lacal_2735_fam"/>
    <property type="match status" value="1"/>
</dbReference>
<dbReference type="EMBL" id="RQXW01000008">
    <property type="protein sequence ID" value="RTE65772.1"/>
    <property type="molecule type" value="Genomic_DNA"/>
</dbReference>
<accession>A0A430KQL7</accession>
<evidence type="ECO:0000313" key="1">
    <source>
        <dbReference type="EMBL" id="RTE65772.1"/>
    </source>
</evidence>
<proteinExistence type="predicted"/>
<dbReference type="RefSeq" id="WP_126158695.1">
    <property type="nucleotide sequence ID" value="NZ_RQXW01000008.1"/>
</dbReference>
<name>A0A430KQL7_9GAMM</name>
<comment type="caution">
    <text evidence="1">The sequence shown here is derived from an EMBL/GenBank/DDBJ whole genome shotgun (WGS) entry which is preliminary data.</text>
</comment>
<protein>
    <submittedName>
        <fullName evidence="1">Lacal_2735 family protein</fullName>
    </submittedName>
</protein>
<organism evidence="1 2">
    <name type="scientific">Amphritea opalescens</name>
    <dbReference type="NCBI Taxonomy" id="2490544"/>
    <lineage>
        <taxon>Bacteria</taxon>
        <taxon>Pseudomonadati</taxon>
        <taxon>Pseudomonadota</taxon>
        <taxon>Gammaproteobacteria</taxon>
        <taxon>Oceanospirillales</taxon>
        <taxon>Oceanospirillaceae</taxon>
        <taxon>Amphritea</taxon>
    </lineage>
</organism>